<evidence type="ECO:0000313" key="4">
    <source>
        <dbReference type="EMBL" id="MCJ2182462.1"/>
    </source>
</evidence>
<organism evidence="4 5">
    <name type="scientific">Novosphingobium organovorum</name>
    <dbReference type="NCBI Taxonomy" id="2930092"/>
    <lineage>
        <taxon>Bacteria</taxon>
        <taxon>Pseudomonadati</taxon>
        <taxon>Pseudomonadota</taxon>
        <taxon>Alphaproteobacteria</taxon>
        <taxon>Sphingomonadales</taxon>
        <taxon>Sphingomonadaceae</taxon>
        <taxon>Novosphingobium</taxon>
    </lineage>
</organism>
<evidence type="ECO:0000313" key="5">
    <source>
        <dbReference type="Proteomes" id="UP001162881"/>
    </source>
</evidence>
<feature type="domain" description="Fibronectin type III-like" evidence="3">
    <location>
        <begin position="542"/>
        <end position="612"/>
    </location>
</feature>
<dbReference type="InterPro" id="IPR050288">
    <property type="entry name" value="Cellulose_deg_GH3"/>
</dbReference>
<proteinExistence type="inferred from homology"/>
<dbReference type="InterPro" id="IPR026891">
    <property type="entry name" value="Fn3-like"/>
</dbReference>
<dbReference type="InterPro" id="IPR013783">
    <property type="entry name" value="Ig-like_fold"/>
</dbReference>
<dbReference type="EMBL" id="JALHLF010000017">
    <property type="protein sequence ID" value="MCJ2182462.1"/>
    <property type="molecule type" value="Genomic_DNA"/>
</dbReference>
<name>A0ABT0BBM7_9SPHN</name>
<dbReference type="Pfam" id="PF00933">
    <property type="entry name" value="Glyco_hydro_3"/>
    <property type="match status" value="1"/>
</dbReference>
<reference evidence="4" key="1">
    <citation type="submission" date="2022-03" db="EMBL/GenBank/DDBJ databases">
        <title>Identification of a novel bacterium isolated from mangrove sediments.</title>
        <authorList>
            <person name="Pan X."/>
        </authorList>
    </citation>
    <scope>NUCLEOTIDE SEQUENCE</scope>
    <source>
        <strain evidence="4">B1949</strain>
    </source>
</reference>
<sequence>MGVRVKGVERTALPSSLAIAASFDPRVAYLGGQMIADEARATGFNVLLAGGANLAREPRNGRNFEYAGEDPLLAATMVSGQINGIQSRHMISTFKHYALNDQESQRTTLDAKIDDKAMRQSDLLAFELLIERSDPGSAMCGYNLVNGDWACENDHLLTGLLKGDFGFKGYVMSDWGAVHSSHKAAMAGLDQQTGYDCCGGDHIDHFGRALRADLMAGITPMARLDDMVRRILRAMVAKGLLDDQPKVGPIDFAAHAQVALRAAEASMVLLKNDGDLLPLNHAASIVIIGGHADVGVLSGAGSSAVYPVGGNAAPGVKTPWGREAIYMPSSPLASLRQMLPKAQIDYDAGTDATVAAKAAAAHGLAIVFVNQWSAEEHDHELALPGNQDALITAVAAANPHTVVVLENGGALYMPWLGQVPAVLEAWYPGIRGGQAIAEVLTGKINPSGRLPISFPAGPEQLAHATIAGMGEPDKTPVSVTYDEGATIGYKWYEEKGLKPLFAFGHGLSYTRFEMGEASAKLTEGALRLSAEFRNVGGREGGVTPQFYVKAPGNAGWEAPRRLVGFEPIALTAGASGRAQTTVDNRLLATYDPVTHSWNIATGDYEVWCGEASDKTRLIGTVHLAERRWPASQATPQEGT</sequence>
<dbReference type="Pfam" id="PF14310">
    <property type="entry name" value="Fn3-like"/>
    <property type="match status" value="1"/>
</dbReference>
<keyword evidence="2 4" id="KW-0378">Hydrolase</keyword>
<dbReference type="InterPro" id="IPR001764">
    <property type="entry name" value="Glyco_hydro_3_N"/>
</dbReference>
<dbReference type="PRINTS" id="PR00133">
    <property type="entry name" value="GLHYDRLASE3"/>
</dbReference>
<dbReference type="PANTHER" id="PTHR42715:SF10">
    <property type="entry name" value="BETA-GLUCOSIDASE"/>
    <property type="match status" value="1"/>
</dbReference>
<dbReference type="SMART" id="SM01217">
    <property type="entry name" value="Fn3_like"/>
    <property type="match status" value="1"/>
</dbReference>
<evidence type="ECO:0000256" key="2">
    <source>
        <dbReference type="ARBA" id="ARBA00022801"/>
    </source>
</evidence>
<dbReference type="InterPro" id="IPR036881">
    <property type="entry name" value="Glyco_hydro_3_C_sf"/>
</dbReference>
<dbReference type="Proteomes" id="UP001162881">
    <property type="component" value="Unassembled WGS sequence"/>
</dbReference>
<dbReference type="Gene3D" id="2.60.40.10">
    <property type="entry name" value="Immunoglobulins"/>
    <property type="match status" value="1"/>
</dbReference>
<dbReference type="SUPFAM" id="SSF51445">
    <property type="entry name" value="(Trans)glycosidases"/>
    <property type="match status" value="1"/>
</dbReference>
<evidence type="ECO:0000259" key="3">
    <source>
        <dbReference type="SMART" id="SM01217"/>
    </source>
</evidence>
<dbReference type="Pfam" id="PF01915">
    <property type="entry name" value="Glyco_hydro_3_C"/>
    <property type="match status" value="1"/>
</dbReference>
<comment type="caution">
    <text evidence="4">The sequence shown here is derived from an EMBL/GenBank/DDBJ whole genome shotgun (WGS) entry which is preliminary data.</text>
</comment>
<comment type="similarity">
    <text evidence="1">Belongs to the glycosyl hydrolase 3 family.</text>
</comment>
<keyword evidence="5" id="KW-1185">Reference proteome</keyword>
<dbReference type="Gene3D" id="3.40.50.1700">
    <property type="entry name" value="Glycoside hydrolase family 3 C-terminal domain"/>
    <property type="match status" value="2"/>
</dbReference>
<accession>A0ABT0BBM7</accession>
<evidence type="ECO:0000256" key="1">
    <source>
        <dbReference type="ARBA" id="ARBA00005336"/>
    </source>
</evidence>
<dbReference type="InterPro" id="IPR036962">
    <property type="entry name" value="Glyco_hydro_3_N_sf"/>
</dbReference>
<dbReference type="GO" id="GO:0016787">
    <property type="term" value="F:hydrolase activity"/>
    <property type="evidence" value="ECO:0007669"/>
    <property type="project" value="UniProtKB-KW"/>
</dbReference>
<protein>
    <submittedName>
        <fullName evidence="4">Glycoside hydrolase family 3 C-terminal domain-containing protein</fullName>
    </submittedName>
</protein>
<dbReference type="SUPFAM" id="SSF52279">
    <property type="entry name" value="Beta-D-glucan exohydrolase, C-terminal domain"/>
    <property type="match status" value="1"/>
</dbReference>
<dbReference type="InterPro" id="IPR017853">
    <property type="entry name" value="GH"/>
</dbReference>
<dbReference type="InterPro" id="IPR002772">
    <property type="entry name" value="Glyco_hydro_3_C"/>
</dbReference>
<gene>
    <name evidence="4" type="ORF">MTR62_07095</name>
</gene>
<dbReference type="PANTHER" id="PTHR42715">
    <property type="entry name" value="BETA-GLUCOSIDASE"/>
    <property type="match status" value="1"/>
</dbReference>
<dbReference type="Gene3D" id="3.20.20.300">
    <property type="entry name" value="Glycoside hydrolase, family 3, N-terminal domain"/>
    <property type="match status" value="2"/>
</dbReference>